<sequence length="311" mass="35220">MTRLHENTTAQFLVNGELSPPMQVQSGIRQGCPLAPLLFIIAVEFLTLAIQQDRQLQGLVVLGRRQVNQHRFSAFVDDSTVFLSKSGHLPHVLMLVREFGRISGLRVQPAKSQYIFLNKAIDKSVWCGIPVLRKGETVPYLGYEVGFGDLSKINWEKRLRALQRRMGTAERAATTIRDRVDLLNVIVLPAILFTAKMFPPSPAVLTQLVNMQKQFLWRRQLKDDPSRHKFSPSLIFTPKKAGGLGLIAIPVAIQAQRVKTTMLWLLERQDIYHDAWRSWMGLSGDEPAVTPDQQRSEVAHDYGPADENKYN</sequence>
<accession>A0A6A3MMH8</accession>
<feature type="region of interest" description="Disordered" evidence="1">
    <location>
        <begin position="286"/>
        <end position="311"/>
    </location>
</feature>
<reference evidence="3 4" key="1">
    <citation type="submission" date="2018-09" db="EMBL/GenBank/DDBJ databases">
        <title>Genomic investigation of the strawberry pathogen Phytophthora fragariae indicates pathogenicity is determined by transcriptional variation in three key races.</title>
        <authorList>
            <person name="Adams T.M."/>
            <person name="Armitage A.D."/>
            <person name="Sobczyk M.K."/>
            <person name="Bates H.J."/>
            <person name="Dunwell J.M."/>
            <person name="Nellist C.F."/>
            <person name="Harrison R.J."/>
        </authorList>
    </citation>
    <scope>NUCLEOTIDE SEQUENCE [LARGE SCALE GENOMIC DNA]</scope>
    <source>
        <strain evidence="3 4">SCRP249</strain>
    </source>
</reference>
<evidence type="ECO:0000313" key="4">
    <source>
        <dbReference type="Proteomes" id="UP000429607"/>
    </source>
</evidence>
<dbReference type="InterPro" id="IPR000477">
    <property type="entry name" value="RT_dom"/>
</dbReference>
<feature type="domain" description="Reverse transcriptase" evidence="2">
    <location>
        <begin position="1"/>
        <end position="131"/>
    </location>
</feature>
<evidence type="ECO:0000313" key="3">
    <source>
        <dbReference type="EMBL" id="KAE9032193.1"/>
    </source>
</evidence>
<dbReference type="Proteomes" id="UP000429607">
    <property type="component" value="Unassembled WGS sequence"/>
</dbReference>
<dbReference type="AlphaFoldDB" id="A0A6A3MMH8"/>
<dbReference type="PANTHER" id="PTHR31635">
    <property type="entry name" value="REVERSE TRANSCRIPTASE DOMAIN-CONTAINING PROTEIN-RELATED"/>
    <property type="match status" value="1"/>
</dbReference>
<name>A0A6A3MMH8_9STRA</name>
<gene>
    <name evidence="3" type="ORF">PR001_g10729</name>
</gene>
<evidence type="ECO:0000259" key="2">
    <source>
        <dbReference type="PROSITE" id="PS50878"/>
    </source>
</evidence>
<evidence type="ECO:0000256" key="1">
    <source>
        <dbReference type="SAM" id="MobiDB-lite"/>
    </source>
</evidence>
<dbReference type="EMBL" id="QXFV01000638">
    <property type="protein sequence ID" value="KAE9032193.1"/>
    <property type="molecule type" value="Genomic_DNA"/>
</dbReference>
<comment type="caution">
    <text evidence="3">The sequence shown here is derived from an EMBL/GenBank/DDBJ whole genome shotgun (WGS) entry which is preliminary data.</text>
</comment>
<protein>
    <recommendedName>
        <fullName evidence="2">Reverse transcriptase domain-containing protein</fullName>
    </recommendedName>
</protein>
<dbReference type="PROSITE" id="PS50878">
    <property type="entry name" value="RT_POL"/>
    <property type="match status" value="1"/>
</dbReference>
<proteinExistence type="predicted"/>
<dbReference type="Pfam" id="PF00078">
    <property type="entry name" value="RVT_1"/>
    <property type="match status" value="1"/>
</dbReference>
<dbReference type="PANTHER" id="PTHR31635:SF196">
    <property type="entry name" value="REVERSE TRANSCRIPTASE DOMAIN-CONTAINING PROTEIN-RELATED"/>
    <property type="match status" value="1"/>
</dbReference>
<organism evidence="3 4">
    <name type="scientific">Phytophthora rubi</name>
    <dbReference type="NCBI Taxonomy" id="129364"/>
    <lineage>
        <taxon>Eukaryota</taxon>
        <taxon>Sar</taxon>
        <taxon>Stramenopiles</taxon>
        <taxon>Oomycota</taxon>
        <taxon>Peronosporomycetes</taxon>
        <taxon>Peronosporales</taxon>
        <taxon>Peronosporaceae</taxon>
        <taxon>Phytophthora</taxon>
    </lineage>
</organism>